<keyword evidence="3" id="KW-1185">Reference proteome</keyword>
<dbReference type="AlphaFoldDB" id="A0A6P2C7T6"/>
<evidence type="ECO:0000313" key="2">
    <source>
        <dbReference type="EMBL" id="TVZ07482.1"/>
    </source>
</evidence>
<accession>A0A6P2C7T6</accession>
<proteinExistence type="predicted"/>
<protein>
    <submittedName>
        <fullName evidence="2">Uncharacterized protein</fullName>
    </submittedName>
</protein>
<reference evidence="2 3" key="1">
    <citation type="submission" date="2018-11" db="EMBL/GenBank/DDBJ databases">
        <title>Trebonia kvetii gen.nov., sp.nov., a novel acidophilic actinobacterium, and proposal of the new actinobacterial family Treboniaceae fam. nov.</title>
        <authorList>
            <person name="Rapoport D."/>
            <person name="Sagova-Mareckova M."/>
            <person name="Sedlacek I."/>
            <person name="Provaznik J."/>
            <person name="Kralova S."/>
            <person name="Pavlinic D."/>
            <person name="Benes V."/>
            <person name="Kopecky J."/>
        </authorList>
    </citation>
    <scope>NUCLEOTIDE SEQUENCE [LARGE SCALE GENOMIC DNA]</scope>
    <source>
        <strain evidence="2 3">15Tr583</strain>
    </source>
</reference>
<dbReference type="Pfam" id="PF20223">
    <property type="entry name" value="DUF6582"/>
    <property type="match status" value="1"/>
</dbReference>
<feature type="region of interest" description="Disordered" evidence="1">
    <location>
        <begin position="1"/>
        <end position="22"/>
    </location>
</feature>
<evidence type="ECO:0000256" key="1">
    <source>
        <dbReference type="SAM" id="MobiDB-lite"/>
    </source>
</evidence>
<evidence type="ECO:0000313" key="3">
    <source>
        <dbReference type="Proteomes" id="UP000460272"/>
    </source>
</evidence>
<comment type="caution">
    <text evidence="2">The sequence shown here is derived from an EMBL/GenBank/DDBJ whole genome shotgun (WGS) entry which is preliminary data.</text>
</comment>
<dbReference type="InterPro" id="IPR046489">
    <property type="entry name" value="DUF6582"/>
</dbReference>
<dbReference type="Proteomes" id="UP000460272">
    <property type="component" value="Unassembled WGS sequence"/>
</dbReference>
<name>A0A6P2C7T6_9ACTN</name>
<dbReference type="OrthoDB" id="4870048at2"/>
<organism evidence="2 3">
    <name type="scientific">Trebonia kvetii</name>
    <dbReference type="NCBI Taxonomy" id="2480626"/>
    <lineage>
        <taxon>Bacteria</taxon>
        <taxon>Bacillati</taxon>
        <taxon>Actinomycetota</taxon>
        <taxon>Actinomycetes</taxon>
        <taxon>Streptosporangiales</taxon>
        <taxon>Treboniaceae</taxon>
        <taxon>Trebonia</taxon>
    </lineage>
</organism>
<sequence>MSTADKDDLKNSEFAFPKERKEPLTDARHVRNAIARFDQVEGVSDAERDRAWQRILAAAKRYDIEVSESSWRDLAKGGKDRGAKGG</sequence>
<gene>
    <name evidence="2" type="ORF">EAS64_06355</name>
</gene>
<dbReference type="EMBL" id="RPFW01000001">
    <property type="protein sequence ID" value="TVZ07482.1"/>
    <property type="molecule type" value="Genomic_DNA"/>
</dbReference>